<evidence type="ECO:0000313" key="1">
    <source>
        <dbReference type="EMBL" id="CAD6194443.1"/>
    </source>
</evidence>
<comment type="caution">
    <text evidence="1">The sequence shown here is derived from an EMBL/GenBank/DDBJ whole genome shotgun (WGS) entry which is preliminary data.</text>
</comment>
<gene>
    <name evidence="1" type="ORF">CAUJ_LOCUS10362</name>
</gene>
<reference evidence="1" key="1">
    <citation type="submission" date="2020-10" db="EMBL/GenBank/DDBJ databases">
        <authorList>
            <person name="Kikuchi T."/>
        </authorList>
    </citation>
    <scope>NUCLEOTIDE SEQUENCE</scope>
    <source>
        <strain evidence="1">NKZ352</strain>
    </source>
</reference>
<accession>A0A8S1HD87</accession>
<evidence type="ECO:0000313" key="2">
    <source>
        <dbReference type="Proteomes" id="UP000835052"/>
    </source>
</evidence>
<keyword evidence="2" id="KW-1185">Reference proteome</keyword>
<dbReference type="Proteomes" id="UP000835052">
    <property type="component" value="Unassembled WGS sequence"/>
</dbReference>
<organism evidence="1 2">
    <name type="scientific">Caenorhabditis auriculariae</name>
    <dbReference type="NCBI Taxonomy" id="2777116"/>
    <lineage>
        <taxon>Eukaryota</taxon>
        <taxon>Metazoa</taxon>
        <taxon>Ecdysozoa</taxon>
        <taxon>Nematoda</taxon>
        <taxon>Chromadorea</taxon>
        <taxon>Rhabditida</taxon>
        <taxon>Rhabditina</taxon>
        <taxon>Rhabditomorpha</taxon>
        <taxon>Rhabditoidea</taxon>
        <taxon>Rhabditidae</taxon>
        <taxon>Peloderinae</taxon>
        <taxon>Caenorhabditis</taxon>
    </lineage>
</organism>
<name>A0A8S1HD87_9PELO</name>
<dbReference type="EMBL" id="CAJGYM010000044">
    <property type="protein sequence ID" value="CAD6194443.1"/>
    <property type="molecule type" value="Genomic_DNA"/>
</dbReference>
<dbReference type="AlphaFoldDB" id="A0A8S1HD87"/>
<proteinExistence type="predicted"/>
<protein>
    <submittedName>
        <fullName evidence="1">Uncharacterized protein</fullName>
    </submittedName>
</protein>
<sequence>MNLFNASNELIRNLNIASGGVNFSVMPLASDQKNEMVKILQTGEIMVVGLEESEIVHEYADSNSFRFVGLSYTLGRLEKIGGFVFAQPTNLEKKRTVIANFFVEVLKVFYQEAHQLPSRIVVQSSRYNNELFDTASFLKTIAKALRECHDFKVFNYRRPYAPELFLVGSMPNHGSKFAVKREQGRPGIGTFGSSRKFYSGPEFSSFWVSKEVDEDIYSPPELYLLSKYRGVVSEEEETLMGMLLLTLSVDQTTGKPEKGTTVARAACTLSQFSGETLLSVLKLSTNEVNPWRIGHNFKYFKQSKRILENTIGKWRSTTTGKNDLIASAFVNQILYEFFAV</sequence>